<reference evidence="2 3" key="1">
    <citation type="submission" date="2020-08" db="EMBL/GenBank/DDBJ databases">
        <authorList>
            <person name="Koutsovoulos G."/>
            <person name="Danchin GJ E."/>
        </authorList>
    </citation>
    <scope>NUCLEOTIDE SEQUENCE [LARGE SCALE GENOMIC DNA]</scope>
</reference>
<evidence type="ECO:0000256" key="1">
    <source>
        <dbReference type="SAM" id="SignalP"/>
    </source>
</evidence>
<comment type="caution">
    <text evidence="2">The sequence shown here is derived from an EMBL/GenBank/DDBJ whole genome shotgun (WGS) entry which is preliminary data.</text>
</comment>
<evidence type="ECO:0000313" key="2">
    <source>
        <dbReference type="EMBL" id="CAD2173465.1"/>
    </source>
</evidence>
<proteinExistence type="predicted"/>
<gene>
    <name evidence="2" type="ORF">MENT_LOCUS25074</name>
</gene>
<evidence type="ECO:0000313" key="3">
    <source>
        <dbReference type="Proteomes" id="UP000580250"/>
    </source>
</evidence>
<protein>
    <submittedName>
        <fullName evidence="2">Uncharacterized protein</fullName>
    </submittedName>
</protein>
<sequence>MYFYFIFILLIILFNSSNSQFNWGTRSDHHTTGTILQANGGGVQRDDGHTQYYAHQTAYNNPNAWPRYQPFPNFGK</sequence>
<dbReference type="OrthoDB" id="5886766at2759"/>
<dbReference type="Proteomes" id="UP000580250">
    <property type="component" value="Unassembled WGS sequence"/>
</dbReference>
<feature type="signal peptide" evidence="1">
    <location>
        <begin position="1"/>
        <end position="19"/>
    </location>
</feature>
<organism evidence="2 3">
    <name type="scientific">Meloidogyne enterolobii</name>
    <name type="common">Root-knot nematode worm</name>
    <name type="synonym">Meloidogyne mayaguensis</name>
    <dbReference type="NCBI Taxonomy" id="390850"/>
    <lineage>
        <taxon>Eukaryota</taxon>
        <taxon>Metazoa</taxon>
        <taxon>Ecdysozoa</taxon>
        <taxon>Nematoda</taxon>
        <taxon>Chromadorea</taxon>
        <taxon>Rhabditida</taxon>
        <taxon>Tylenchina</taxon>
        <taxon>Tylenchomorpha</taxon>
        <taxon>Tylenchoidea</taxon>
        <taxon>Meloidogynidae</taxon>
        <taxon>Meloidogyninae</taxon>
        <taxon>Meloidogyne</taxon>
    </lineage>
</organism>
<keyword evidence="1" id="KW-0732">Signal</keyword>
<accession>A0A6V7VER7</accession>
<dbReference type="AlphaFoldDB" id="A0A6V7VER7"/>
<feature type="chain" id="PRO_5028099424" evidence="1">
    <location>
        <begin position="20"/>
        <end position="76"/>
    </location>
</feature>
<name>A0A6V7VER7_MELEN</name>
<dbReference type="EMBL" id="CAJEWN010000218">
    <property type="protein sequence ID" value="CAD2173465.1"/>
    <property type="molecule type" value="Genomic_DNA"/>
</dbReference>